<sequence length="595" mass="65916">MIKHRKKLIVLGILCAILIPLIMFLSNTPEPKKIQYTGFTKMLNEGKIKSVNIDFSLPSFNFKDKKNQLYSTDNPRRESFKDELLKKGVEVNESKKEGGLLQNILLALVNTLIWVAVFIGLMTYLQKSMNGNSHIKEFDSAENENRGGKHSPKGSKRTTFKQIAGHEEAKEDMQYLVDFLKNPLNYTIMGAKLPKGVIFYGPPGTGKTLFAKALAGEAGVPFFSVSGSDFVEKYVGTGASRVRDMFNLARKKAPCIIFIDEIDAIGRSRDSGSHSEQLQTLNAILKEMDGFDSNEGIIVIGATNRLDDLDSAFIRPGRFDKHIAIHLPDQKSRLDILKIHAQNKPLATDVDLESLSKLTVGLSGASLESILNESSILATSRRQKEITAKEIDDAYFKIVMQGHKKKGGDKRHKDEIRLVSWHEAGHALASKLLTDNDVPKVTIIPSTSGAGGVAFIIPKKMGLNSKRDLINDIKISYAGRAAEYLLLGNHMEITTGASSDIKNATKKIKMMITEVGMSDAFGMLNLDEFKPDYQSILDEASTLAKQLYDETVELLTKHLVTLKAIAEALEQKESLNEDELNTIIEKTQNEVVEAC</sequence>
<keyword evidence="8 15" id="KW-0547">Nucleotide-binding</keyword>
<dbReference type="SUPFAM" id="SSF52540">
    <property type="entry name" value="P-loop containing nucleoside triphosphate hydrolases"/>
    <property type="match status" value="1"/>
</dbReference>
<gene>
    <name evidence="19" type="ORF">PPSC2_26550</name>
</gene>
<protein>
    <recommendedName>
        <fullName evidence="18">AAA+ ATPase domain-containing protein</fullName>
    </recommendedName>
</protein>
<keyword evidence="14 17" id="KW-0472">Membrane</keyword>
<dbReference type="GO" id="GO:0006508">
    <property type="term" value="P:proteolysis"/>
    <property type="evidence" value="ECO:0007669"/>
    <property type="project" value="UniProtKB-KW"/>
</dbReference>
<dbReference type="InterPro" id="IPR003593">
    <property type="entry name" value="AAA+_ATPase"/>
</dbReference>
<evidence type="ECO:0000256" key="2">
    <source>
        <dbReference type="ARBA" id="ARBA00004370"/>
    </source>
</evidence>
<feature type="region of interest" description="Disordered" evidence="16">
    <location>
        <begin position="137"/>
        <end position="159"/>
    </location>
</feature>
<dbReference type="Gene3D" id="1.10.8.60">
    <property type="match status" value="1"/>
</dbReference>
<proteinExistence type="inferred from homology"/>
<comment type="subcellular location">
    <subcellularLocation>
        <location evidence="2">Membrane</location>
    </subcellularLocation>
</comment>
<dbReference type="PANTHER" id="PTHR23076:SF97">
    <property type="entry name" value="ATP-DEPENDENT ZINC METALLOPROTEASE YME1L1"/>
    <property type="match status" value="1"/>
</dbReference>
<dbReference type="Proteomes" id="UP000006868">
    <property type="component" value="Plasmid pSC2"/>
</dbReference>
<evidence type="ECO:0000256" key="5">
    <source>
        <dbReference type="ARBA" id="ARBA00022670"/>
    </source>
</evidence>
<dbReference type="SMART" id="SM00382">
    <property type="entry name" value="AAA"/>
    <property type="match status" value="1"/>
</dbReference>
<dbReference type="Pfam" id="PF01434">
    <property type="entry name" value="Peptidase_M41"/>
    <property type="match status" value="1"/>
</dbReference>
<evidence type="ECO:0000259" key="18">
    <source>
        <dbReference type="SMART" id="SM00382"/>
    </source>
</evidence>
<evidence type="ECO:0000256" key="16">
    <source>
        <dbReference type="SAM" id="MobiDB-lite"/>
    </source>
</evidence>
<keyword evidence="12 17" id="KW-1133">Transmembrane helix</keyword>
<dbReference type="SUPFAM" id="SSF140990">
    <property type="entry name" value="FtsH protease domain-like"/>
    <property type="match status" value="1"/>
</dbReference>
<dbReference type="GO" id="GO:0004176">
    <property type="term" value="F:ATP-dependent peptidase activity"/>
    <property type="evidence" value="ECO:0007669"/>
    <property type="project" value="InterPro"/>
</dbReference>
<dbReference type="FunFam" id="3.40.50.300:FF:000001">
    <property type="entry name" value="ATP-dependent zinc metalloprotease FtsH"/>
    <property type="match status" value="1"/>
</dbReference>
<dbReference type="InterPro" id="IPR027417">
    <property type="entry name" value="P-loop_NTPase"/>
</dbReference>
<dbReference type="Gene3D" id="1.20.58.760">
    <property type="entry name" value="Peptidase M41"/>
    <property type="match status" value="1"/>
</dbReference>
<dbReference type="EMBL" id="CP002214">
    <property type="protein sequence ID" value="ADO59724.2"/>
    <property type="molecule type" value="Genomic_DNA"/>
</dbReference>
<feature type="compositionally biased region" description="Basic and acidic residues" evidence="16">
    <location>
        <begin position="137"/>
        <end position="147"/>
    </location>
</feature>
<keyword evidence="9" id="KW-0378">Hydrolase</keyword>
<dbReference type="InterPro" id="IPR011546">
    <property type="entry name" value="Pept_M41_FtsH_extracell"/>
</dbReference>
<dbReference type="GO" id="GO:0016887">
    <property type="term" value="F:ATP hydrolysis activity"/>
    <property type="evidence" value="ECO:0007669"/>
    <property type="project" value="InterPro"/>
</dbReference>
<dbReference type="Pfam" id="PF06480">
    <property type="entry name" value="FtsH_ext"/>
    <property type="match status" value="1"/>
</dbReference>
<evidence type="ECO:0000256" key="1">
    <source>
        <dbReference type="ARBA" id="ARBA00001947"/>
    </source>
</evidence>
<reference evidence="19 20" key="1">
    <citation type="journal article" date="2011" name="J. Bacteriol.">
        <title>Complete genome sequence of Paenibacillus polymyxa SC2, a strain of plant growth-promoting Rhizobacterium with broad-spectrum antimicrobial activity.</title>
        <authorList>
            <person name="Ma M."/>
            <person name="Wang C."/>
            <person name="Ding Y."/>
            <person name="Li L."/>
            <person name="Shen D."/>
            <person name="Jiang X."/>
            <person name="Guan D."/>
            <person name="Cao F."/>
            <person name="Chen H."/>
            <person name="Feng R."/>
            <person name="Wang X."/>
            <person name="Ge Y."/>
            <person name="Yao L."/>
            <person name="Bing X."/>
            <person name="Yang X."/>
            <person name="Li J."/>
            <person name="Du B."/>
        </authorList>
    </citation>
    <scope>NUCLEOTIDE SEQUENCE [LARGE SCALE GENOMIC DNA]</scope>
    <source>
        <strain evidence="19 20">SC2</strain>
        <plasmid evidence="20">pSC2</plasmid>
    </source>
</reference>
<evidence type="ECO:0000256" key="3">
    <source>
        <dbReference type="ARBA" id="ARBA00010044"/>
    </source>
</evidence>
<dbReference type="Gene3D" id="3.30.720.210">
    <property type="match status" value="1"/>
</dbReference>
<evidence type="ECO:0000256" key="17">
    <source>
        <dbReference type="SAM" id="Phobius"/>
    </source>
</evidence>
<dbReference type="GO" id="GO:0016020">
    <property type="term" value="C:membrane"/>
    <property type="evidence" value="ECO:0007669"/>
    <property type="project" value="UniProtKB-SubCell"/>
</dbReference>
<dbReference type="GO" id="GO:0004222">
    <property type="term" value="F:metalloendopeptidase activity"/>
    <property type="evidence" value="ECO:0007669"/>
    <property type="project" value="InterPro"/>
</dbReference>
<dbReference type="GO" id="GO:0008270">
    <property type="term" value="F:zinc ion binding"/>
    <property type="evidence" value="ECO:0007669"/>
    <property type="project" value="InterPro"/>
</dbReference>
<evidence type="ECO:0000256" key="9">
    <source>
        <dbReference type="ARBA" id="ARBA00022801"/>
    </source>
</evidence>
<dbReference type="Pfam" id="PF17862">
    <property type="entry name" value="AAA_lid_3"/>
    <property type="match status" value="1"/>
</dbReference>
<keyword evidence="5" id="KW-0645">Protease</keyword>
<feature type="domain" description="AAA+ ATPase" evidence="18">
    <location>
        <begin position="193"/>
        <end position="329"/>
    </location>
</feature>
<dbReference type="InterPro" id="IPR041569">
    <property type="entry name" value="AAA_lid_3"/>
</dbReference>
<evidence type="ECO:0000256" key="14">
    <source>
        <dbReference type="ARBA" id="ARBA00023136"/>
    </source>
</evidence>
<keyword evidence="4" id="KW-1003">Cell membrane</keyword>
<dbReference type="AlphaFoldDB" id="E3EK15"/>
<dbReference type="InterPro" id="IPR000642">
    <property type="entry name" value="Peptidase_M41"/>
</dbReference>
<name>E3EK15_PAEPS</name>
<dbReference type="GO" id="GO:0005524">
    <property type="term" value="F:ATP binding"/>
    <property type="evidence" value="ECO:0007669"/>
    <property type="project" value="UniProtKB-KW"/>
</dbReference>
<dbReference type="PANTHER" id="PTHR23076">
    <property type="entry name" value="METALLOPROTEASE M41 FTSH"/>
    <property type="match status" value="1"/>
</dbReference>
<keyword evidence="11 15" id="KW-0067">ATP-binding</keyword>
<feature type="compositionally biased region" description="Basic residues" evidence="16">
    <location>
        <begin position="148"/>
        <end position="159"/>
    </location>
</feature>
<dbReference type="Pfam" id="PF00004">
    <property type="entry name" value="AAA"/>
    <property type="match status" value="1"/>
</dbReference>
<evidence type="ECO:0000256" key="6">
    <source>
        <dbReference type="ARBA" id="ARBA00022692"/>
    </source>
</evidence>
<evidence type="ECO:0000313" key="19">
    <source>
        <dbReference type="EMBL" id="ADO59724.2"/>
    </source>
</evidence>
<geneLocation type="plasmid" evidence="19 20">
    <name>pSC2</name>
</geneLocation>
<comment type="cofactor">
    <cofactor evidence="1">
        <name>Zn(2+)</name>
        <dbReference type="ChEBI" id="CHEBI:29105"/>
    </cofactor>
</comment>
<accession>E3EK15</accession>
<dbReference type="CDD" id="cd19501">
    <property type="entry name" value="RecA-like_FtsH"/>
    <property type="match status" value="1"/>
</dbReference>
<dbReference type="eggNOG" id="COG0465">
    <property type="taxonomic scope" value="Bacteria"/>
</dbReference>
<dbReference type="Gene3D" id="3.40.50.300">
    <property type="entry name" value="P-loop containing nucleotide triphosphate hydrolases"/>
    <property type="match status" value="1"/>
</dbReference>
<feature type="transmembrane region" description="Helical" evidence="17">
    <location>
        <begin position="104"/>
        <end position="125"/>
    </location>
</feature>
<comment type="similarity">
    <text evidence="15">Belongs to the AAA ATPase family.</text>
</comment>
<keyword evidence="6 17" id="KW-0812">Transmembrane</keyword>
<keyword evidence="10" id="KW-0862">Zinc</keyword>
<dbReference type="HOGENOM" id="CLU_000688_16_2_9"/>
<evidence type="ECO:0000256" key="11">
    <source>
        <dbReference type="ARBA" id="ARBA00022840"/>
    </source>
</evidence>
<dbReference type="InterPro" id="IPR037219">
    <property type="entry name" value="Peptidase_M41-like"/>
</dbReference>
<evidence type="ECO:0000256" key="12">
    <source>
        <dbReference type="ARBA" id="ARBA00022989"/>
    </source>
</evidence>
<organism evidence="19 20">
    <name type="scientific">Paenibacillus polymyxa (strain SC2)</name>
    <name type="common">Bacillus polymyxa</name>
    <dbReference type="NCBI Taxonomy" id="886882"/>
    <lineage>
        <taxon>Bacteria</taxon>
        <taxon>Bacillati</taxon>
        <taxon>Bacillota</taxon>
        <taxon>Bacilli</taxon>
        <taxon>Bacillales</taxon>
        <taxon>Paenibacillaceae</taxon>
        <taxon>Paenibacillus</taxon>
    </lineage>
</organism>
<dbReference type="KEGG" id="ppm:PPSC2_26550"/>
<evidence type="ECO:0000256" key="10">
    <source>
        <dbReference type="ARBA" id="ARBA00022833"/>
    </source>
</evidence>
<evidence type="ECO:0000256" key="15">
    <source>
        <dbReference type="RuleBase" id="RU003651"/>
    </source>
</evidence>
<evidence type="ECO:0000256" key="8">
    <source>
        <dbReference type="ARBA" id="ARBA00022741"/>
    </source>
</evidence>
<comment type="similarity">
    <text evidence="3">In the C-terminal section; belongs to the peptidase M41 family.</text>
</comment>
<dbReference type="InterPro" id="IPR003960">
    <property type="entry name" value="ATPase_AAA_CS"/>
</dbReference>
<dbReference type="PROSITE" id="PS00674">
    <property type="entry name" value="AAA"/>
    <property type="match status" value="1"/>
</dbReference>
<feature type="transmembrane region" description="Helical" evidence="17">
    <location>
        <begin position="7"/>
        <end position="26"/>
    </location>
</feature>
<dbReference type="InterPro" id="IPR003959">
    <property type="entry name" value="ATPase_AAA_core"/>
</dbReference>
<keyword evidence="13" id="KW-0482">Metalloprotease</keyword>
<evidence type="ECO:0000256" key="7">
    <source>
        <dbReference type="ARBA" id="ARBA00022723"/>
    </source>
</evidence>
<evidence type="ECO:0000313" key="20">
    <source>
        <dbReference type="Proteomes" id="UP000006868"/>
    </source>
</evidence>
<evidence type="ECO:0000256" key="13">
    <source>
        <dbReference type="ARBA" id="ARBA00023049"/>
    </source>
</evidence>
<keyword evidence="19" id="KW-0614">Plasmid</keyword>
<evidence type="ECO:0000256" key="4">
    <source>
        <dbReference type="ARBA" id="ARBA00022475"/>
    </source>
</evidence>
<dbReference type="PATRIC" id="fig|886882.15.peg.5600"/>
<keyword evidence="7" id="KW-0479">Metal-binding</keyword>